<comment type="caution">
    <text evidence="1">The sequence shown here is derived from an EMBL/GenBank/DDBJ whole genome shotgun (WGS) entry which is preliminary data.</text>
</comment>
<name>A0AAD6TGK1_9AGAR</name>
<proteinExistence type="predicted"/>
<keyword evidence="2" id="KW-1185">Reference proteome</keyword>
<accession>A0AAD6TGK1</accession>
<evidence type="ECO:0000313" key="2">
    <source>
        <dbReference type="Proteomes" id="UP001218188"/>
    </source>
</evidence>
<dbReference type="AlphaFoldDB" id="A0AAD6TGK1"/>
<organism evidence="1 2">
    <name type="scientific">Mycena alexandri</name>
    <dbReference type="NCBI Taxonomy" id="1745969"/>
    <lineage>
        <taxon>Eukaryota</taxon>
        <taxon>Fungi</taxon>
        <taxon>Dikarya</taxon>
        <taxon>Basidiomycota</taxon>
        <taxon>Agaricomycotina</taxon>
        <taxon>Agaricomycetes</taxon>
        <taxon>Agaricomycetidae</taxon>
        <taxon>Agaricales</taxon>
        <taxon>Marasmiineae</taxon>
        <taxon>Mycenaceae</taxon>
        <taxon>Mycena</taxon>
    </lineage>
</organism>
<sequence>MSPKKHRKASNPSPQAQCSTLLEDEITRCSEIPTHGRPIERCRVHHEQYCTMTKRYKEAQKFVDETFAGALIPTKADILEYTSVSEILEKARLMKKYVNAIRQERTGRDIHHNRFFLKVDDGHKFRIKVLAKQMAQGVEIRDALEARAMVLYLKDHPAKDWVEQFQTGPIGEDDDVNPGQDTYLYESRVHLSKLARPPQMIPRNEDTGNIIANVWLQYTRRIIFHHPQLFAKALDKVSFKDFVMDDDFGYEDVLCIAELYVKHLKIGLRWWKDSWTEAIAMKDSAQASANMGNVENRFKILGGWIYNNSRDIPAPNKVWHGMFTAETPERDTENRFVRLCCNFDDYNTPSFCASKVEGDPRDSKATRNHLSLCGVILADLPGCITWVELQMRAYMFGAIRNEPDDFTTAFLRELRARPDIFSVVTRSDTDPPLKVESFGDATDQARNRQFEAPFQPVGNAPAGRGTWNVMRSAFNVLYGGGQGPYADMAGYLSPGYNNTKGKGGRLEISFFYHKRFPVKYFLILSASPTQNVHDLARQVAWAAFRAKGLVHGDYDKKKYDKASDVLFTQHARERLSFLPEGSFSIGNLASKS</sequence>
<protein>
    <submittedName>
        <fullName evidence="1">Uncharacterized protein</fullName>
    </submittedName>
</protein>
<dbReference type="EMBL" id="JARJCM010000005">
    <property type="protein sequence ID" value="KAJ7045287.1"/>
    <property type="molecule type" value="Genomic_DNA"/>
</dbReference>
<reference evidence="1" key="1">
    <citation type="submission" date="2023-03" db="EMBL/GenBank/DDBJ databases">
        <title>Massive genome expansion in bonnet fungi (Mycena s.s.) driven by repeated elements and novel gene families across ecological guilds.</title>
        <authorList>
            <consortium name="Lawrence Berkeley National Laboratory"/>
            <person name="Harder C.B."/>
            <person name="Miyauchi S."/>
            <person name="Viragh M."/>
            <person name="Kuo A."/>
            <person name="Thoen E."/>
            <person name="Andreopoulos B."/>
            <person name="Lu D."/>
            <person name="Skrede I."/>
            <person name="Drula E."/>
            <person name="Henrissat B."/>
            <person name="Morin E."/>
            <person name="Kohler A."/>
            <person name="Barry K."/>
            <person name="LaButti K."/>
            <person name="Morin E."/>
            <person name="Salamov A."/>
            <person name="Lipzen A."/>
            <person name="Mereny Z."/>
            <person name="Hegedus B."/>
            <person name="Baldrian P."/>
            <person name="Stursova M."/>
            <person name="Weitz H."/>
            <person name="Taylor A."/>
            <person name="Grigoriev I.V."/>
            <person name="Nagy L.G."/>
            <person name="Martin F."/>
            <person name="Kauserud H."/>
        </authorList>
    </citation>
    <scope>NUCLEOTIDE SEQUENCE</scope>
    <source>
        <strain evidence="1">CBHHK200</strain>
    </source>
</reference>
<evidence type="ECO:0000313" key="1">
    <source>
        <dbReference type="EMBL" id="KAJ7045287.1"/>
    </source>
</evidence>
<dbReference type="Proteomes" id="UP001218188">
    <property type="component" value="Unassembled WGS sequence"/>
</dbReference>
<gene>
    <name evidence="1" type="ORF">C8F04DRAFT_1068350</name>
</gene>